<organism evidence="1 2">
    <name type="scientific">Neophaeococcomyces mojaviensis</name>
    <dbReference type="NCBI Taxonomy" id="3383035"/>
    <lineage>
        <taxon>Eukaryota</taxon>
        <taxon>Fungi</taxon>
        <taxon>Dikarya</taxon>
        <taxon>Ascomycota</taxon>
        <taxon>Pezizomycotina</taxon>
        <taxon>Eurotiomycetes</taxon>
        <taxon>Chaetothyriomycetidae</taxon>
        <taxon>Chaetothyriales</taxon>
        <taxon>Chaetothyriales incertae sedis</taxon>
        <taxon>Neophaeococcomyces</taxon>
    </lineage>
</organism>
<accession>A0ACC3A5D4</accession>
<evidence type="ECO:0000313" key="1">
    <source>
        <dbReference type="EMBL" id="KAJ9655652.1"/>
    </source>
</evidence>
<sequence length="363" mass="40954">MDQRPPSRDDYTVACICARYNELATVTGMFDEKFDHPSQLLHQIAYRFGRIGPHKVVVVQLPEVGTNKAAAAVTQLKNEFRSVLFALSVGIGGGIPNATNQCDIRLGDIVVSRPMERLPGVVQYDLGRSFGNRFLLEALYEQQGSKVKDYMEMMLKKHTAMRPKYDYPGTQHDLLFRANYEHRGPYSDCNNCDQSKQVKRDPRPNSNPVIHYGNIGSANTVMMNATGREHLKENYEVLCVEMEAGRIMDVMPCLVVRGVADYTDSHKNERWQNYAAAAAAGFMKEFLLCIPGQGIIEQFEVEREKFTSSFSELWDALLSAAEDQNAKEIVCILDAIGDCEDHGRSQLVNALYKSYSNKRDFNL</sequence>
<name>A0ACC3A5D4_9EURO</name>
<dbReference type="Proteomes" id="UP001172386">
    <property type="component" value="Unassembled WGS sequence"/>
</dbReference>
<reference evidence="1" key="1">
    <citation type="submission" date="2022-10" db="EMBL/GenBank/DDBJ databases">
        <title>Culturing micro-colonial fungi from biological soil crusts in the Mojave desert and describing Neophaeococcomyces mojavensis, and introducing the new genera and species Taxawa tesnikishii.</title>
        <authorList>
            <person name="Kurbessoian T."/>
            <person name="Stajich J.E."/>
        </authorList>
    </citation>
    <scope>NUCLEOTIDE SEQUENCE</scope>
    <source>
        <strain evidence="1">JES_112</strain>
    </source>
</reference>
<comment type="caution">
    <text evidence="1">The sequence shown here is derived from an EMBL/GenBank/DDBJ whole genome shotgun (WGS) entry which is preliminary data.</text>
</comment>
<proteinExistence type="predicted"/>
<keyword evidence="2" id="KW-1185">Reference proteome</keyword>
<evidence type="ECO:0000313" key="2">
    <source>
        <dbReference type="Proteomes" id="UP001172386"/>
    </source>
</evidence>
<gene>
    <name evidence="1" type="ORF">H2198_005550</name>
</gene>
<protein>
    <submittedName>
        <fullName evidence="1">Uncharacterized protein</fullName>
    </submittedName>
</protein>
<dbReference type="EMBL" id="JAPDRQ010000092">
    <property type="protein sequence ID" value="KAJ9655652.1"/>
    <property type="molecule type" value="Genomic_DNA"/>
</dbReference>